<dbReference type="PANTHER" id="PTHR43827:SF3">
    <property type="entry name" value="NADP-DEPENDENT OXIDOREDUCTASE DOMAIN-CONTAINING PROTEIN"/>
    <property type="match status" value="1"/>
</dbReference>
<dbReference type="InterPro" id="IPR036812">
    <property type="entry name" value="NAD(P)_OxRdtase_dom_sf"/>
</dbReference>
<dbReference type="InterPro" id="IPR023210">
    <property type="entry name" value="NADP_OxRdtase_dom"/>
</dbReference>
<dbReference type="PROSITE" id="PS00063">
    <property type="entry name" value="ALDOKETO_REDUCTASE_3"/>
    <property type="match status" value="1"/>
</dbReference>
<comment type="similarity">
    <text evidence="1">Belongs to the aldo/keto reductase family.</text>
</comment>
<reference evidence="6" key="1">
    <citation type="submission" date="2025-08" db="UniProtKB">
        <authorList>
            <consortium name="RefSeq"/>
        </authorList>
    </citation>
    <scope>IDENTIFICATION</scope>
    <source>
        <tissue evidence="6">Whole organism</tissue>
    </source>
</reference>
<dbReference type="InterPro" id="IPR020471">
    <property type="entry name" value="AKR"/>
</dbReference>
<accession>A0A8B7PQ33</accession>
<dbReference type="PANTHER" id="PTHR43827">
    <property type="entry name" value="2,5-DIKETO-D-GLUCONIC ACID REDUCTASE"/>
    <property type="match status" value="1"/>
</dbReference>
<evidence type="ECO:0000313" key="6">
    <source>
        <dbReference type="RefSeq" id="XP_018027566.1"/>
    </source>
</evidence>
<keyword evidence="2" id="KW-0521">NADP</keyword>
<evidence type="ECO:0000256" key="1">
    <source>
        <dbReference type="ARBA" id="ARBA00007905"/>
    </source>
</evidence>
<gene>
    <name evidence="6" type="primary">LOC108682837</name>
</gene>
<dbReference type="SUPFAM" id="SSF51430">
    <property type="entry name" value="NAD(P)-linked oxidoreductase"/>
    <property type="match status" value="1"/>
</dbReference>
<dbReference type="RefSeq" id="XP_018027566.1">
    <property type="nucleotide sequence ID" value="XM_018172077.2"/>
</dbReference>
<organism evidence="5 6">
    <name type="scientific">Hyalella azteca</name>
    <name type="common">Amphipod</name>
    <dbReference type="NCBI Taxonomy" id="294128"/>
    <lineage>
        <taxon>Eukaryota</taxon>
        <taxon>Metazoa</taxon>
        <taxon>Ecdysozoa</taxon>
        <taxon>Arthropoda</taxon>
        <taxon>Crustacea</taxon>
        <taxon>Multicrustacea</taxon>
        <taxon>Malacostraca</taxon>
        <taxon>Eumalacostraca</taxon>
        <taxon>Peracarida</taxon>
        <taxon>Amphipoda</taxon>
        <taxon>Senticaudata</taxon>
        <taxon>Talitrida</taxon>
        <taxon>Talitroidea</taxon>
        <taxon>Hyalellidae</taxon>
        <taxon>Hyalella</taxon>
    </lineage>
</organism>
<dbReference type="GO" id="GO:0016616">
    <property type="term" value="F:oxidoreductase activity, acting on the CH-OH group of donors, NAD or NADP as acceptor"/>
    <property type="evidence" value="ECO:0007669"/>
    <property type="project" value="UniProtKB-ARBA"/>
</dbReference>
<dbReference type="GeneID" id="108682837"/>
<dbReference type="Pfam" id="PF00248">
    <property type="entry name" value="Aldo_ket_red"/>
    <property type="match status" value="1"/>
</dbReference>
<dbReference type="AlphaFoldDB" id="A0A8B7PQ33"/>
<evidence type="ECO:0000313" key="5">
    <source>
        <dbReference type="Proteomes" id="UP000694843"/>
    </source>
</evidence>
<dbReference type="Proteomes" id="UP000694843">
    <property type="component" value="Unplaced"/>
</dbReference>
<keyword evidence="3" id="KW-0560">Oxidoreductase</keyword>
<proteinExistence type="inferred from homology"/>
<feature type="domain" description="NADP-dependent oxidoreductase" evidence="4">
    <location>
        <begin position="8"/>
        <end position="102"/>
    </location>
</feature>
<evidence type="ECO:0000259" key="4">
    <source>
        <dbReference type="Pfam" id="PF00248"/>
    </source>
</evidence>
<name>A0A8B7PQ33_HYAAZ</name>
<keyword evidence="5" id="KW-1185">Reference proteome</keyword>
<evidence type="ECO:0000256" key="2">
    <source>
        <dbReference type="ARBA" id="ARBA00022857"/>
    </source>
</evidence>
<protein>
    <submittedName>
        <fullName evidence="6">Aldo-keto reductase family 1 member B7</fullName>
    </submittedName>
</protein>
<dbReference type="Gene3D" id="3.20.20.100">
    <property type="entry name" value="NADP-dependent oxidoreductase domain"/>
    <property type="match status" value="1"/>
</dbReference>
<dbReference type="KEGG" id="hazt:108682837"/>
<sequence>MQAYSRETGLVLTSYGTLGSPGRSSVANEQGCVIPSVLTNPVVVFMAQALGRTPAQVMLRYFVQQGIGVIPKSVTPARIQENSQLFGWSLSEACMAALRSLDKGEAGRSFNFSSRRGFELHPEYPFPCTPHTR</sequence>
<dbReference type="OMA" id="ANEQGCV"/>
<dbReference type="InterPro" id="IPR018170">
    <property type="entry name" value="Aldo/ket_reductase_CS"/>
</dbReference>
<evidence type="ECO:0000256" key="3">
    <source>
        <dbReference type="ARBA" id="ARBA00023002"/>
    </source>
</evidence>
<dbReference type="OrthoDB" id="416253at2759"/>